<accession>A0ACA9LGV9</accession>
<organism evidence="1 2">
    <name type="scientific">Acaulospora colombiana</name>
    <dbReference type="NCBI Taxonomy" id="27376"/>
    <lineage>
        <taxon>Eukaryota</taxon>
        <taxon>Fungi</taxon>
        <taxon>Fungi incertae sedis</taxon>
        <taxon>Mucoromycota</taxon>
        <taxon>Glomeromycotina</taxon>
        <taxon>Glomeromycetes</taxon>
        <taxon>Diversisporales</taxon>
        <taxon>Acaulosporaceae</taxon>
        <taxon>Acaulospora</taxon>
    </lineage>
</organism>
<proteinExistence type="predicted"/>
<gene>
    <name evidence="1" type="ORF">ACOLOM_LOCUS3867</name>
</gene>
<comment type="caution">
    <text evidence="1">The sequence shown here is derived from an EMBL/GenBank/DDBJ whole genome shotgun (WGS) entry which is preliminary data.</text>
</comment>
<name>A0ACA9LGV9_9GLOM</name>
<dbReference type="EMBL" id="CAJVPT010005968">
    <property type="protein sequence ID" value="CAG8526021.1"/>
    <property type="molecule type" value="Genomic_DNA"/>
</dbReference>
<evidence type="ECO:0000313" key="2">
    <source>
        <dbReference type="Proteomes" id="UP000789525"/>
    </source>
</evidence>
<sequence length="144" mass="16641">MEPVNITITEEPIKFTITEDATDEFGEIPSTNERKRRYTFPSYRMSYDRNDYNEQMFRRAYPSVNAEDGIFGQPYTGLSSPNLPPVKLDINDGEKSSLFLGISHFEFNRNKDTRSRSVNTKIKATSTPQDTTSITDDFFKRQSM</sequence>
<protein>
    <submittedName>
        <fullName evidence="1">16389_t:CDS:1</fullName>
    </submittedName>
</protein>
<keyword evidence="2" id="KW-1185">Reference proteome</keyword>
<reference evidence="1" key="1">
    <citation type="submission" date="2021-06" db="EMBL/GenBank/DDBJ databases">
        <authorList>
            <person name="Kallberg Y."/>
            <person name="Tangrot J."/>
            <person name="Rosling A."/>
        </authorList>
    </citation>
    <scope>NUCLEOTIDE SEQUENCE</scope>
    <source>
        <strain evidence="1">CL356</strain>
    </source>
</reference>
<evidence type="ECO:0000313" key="1">
    <source>
        <dbReference type="EMBL" id="CAG8526021.1"/>
    </source>
</evidence>
<dbReference type="Proteomes" id="UP000789525">
    <property type="component" value="Unassembled WGS sequence"/>
</dbReference>